<dbReference type="Proteomes" id="UP000182160">
    <property type="component" value="Unassembled WGS sequence"/>
</dbReference>
<dbReference type="AlphaFoldDB" id="A0A1H7WJ75"/>
<organism evidence="1 2">
    <name type="scientific">Roseovarius tolerans</name>
    <dbReference type="NCBI Taxonomy" id="74031"/>
    <lineage>
        <taxon>Bacteria</taxon>
        <taxon>Pseudomonadati</taxon>
        <taxon>Pseudomonadota</taxon>
        <taxon>Alphaproteobacteria</taxon>
        <taxon>Rhodobacterales</taxon>
        <taxon>Roseobacteraceae</taxon>
        <taxon>Roseovarius</taxon>
    </lineage>
</organism>
<name>A0A1H7WJ75_9RHOB</name>
<accession>A0A1H7WJ75</accession>
<proteinExistence type="predicted"/>
<sequence length="437" mass="49188">MAGDKKQQLHGSNRSVNIAEALSARVKDPLWFLARQWQTGEFEAENGGALASVDLESRHFPVARLQRGEEMLELDPKEPLEPFIEAEAESAGRDEAAAWRSEALEYAFGLETTGHRLRASDYTGFQLDWYQFDLEKEFDGDGAEEDAPRSYVPTQISFPGAPDPRWWRLEEAGAYFDAPREAEPNILSTLLPEFFYTDINNWYMIPAPMPAGAVRDILSLRVTDSFGVMTELEPVEEEGWRVFAVDPLPDAGRGISGRQLYAPNVAIDVLYNDVLEDVRFVRDEQANLVWAWEHVYTTETGETVMNGDAREAETQDSSDAPEPAGFRLMSDVPRNWIPYLPVQIDLTPTDGEVFLRRGRTDPEASRDTPQYRSTVVAEAVRLMEEEVPRTGLRVRRIAKFASGAGEDSNHFWVGRHKDAGRGHAGPGLRFDYVEGDD</sequence>
<gene>
    <name evidence="1" type="ORF">SAMN04488077_10329</name>
</gene>
<protein>
    <submittedName>
        <fullName evidence="1">Uncharacterized protein</fullName>
    </submittedName>
</protein>
<reference evidence="1 2" key="1">
    <citation type="submission" date="2016-10" db="EMBL/GenBank/DDBJ databases">
        <authorList>
            <person name="de Groot N.N."/>
        </authorList>
    </citation>
    <scope>NUCLEOTIDE SEQUENCE [LARGE SCALE GENOMIC DNA]</scope>
    <source>
        <strain evidence="1 2">DSM 11457</strain>
    </source>
</reference>
<dbReference type="RefSeq" id="WP_074785006.1">
    <property type="nucleotide sequence ID" value="NZ_FOBO01000003.1"/>
</dbReference>
<dbReference type="EMBL" id="FOBO01000003">
    <property type="protein sequence ID" value="SEM21541.1"/>
    <property type="molecule type" value="Genomic_DNA"/>
</dbReference>
<evidence type="ECO:0000313" key="2">
    <source>
        <dbReference type="Proteomes" id="UP000182160"/>
    </source>
</evidence>
<evidence type="ECO:0000313" key="1">
    <source>
        <dbReference type="EMBL" id="SEM21541.1"/>
    </source>
</evidence>